<dbReference type="SUPFAM" id="SSF109715">
    <property type="entry name" value="DEK C-terminal domain"/>
    <property type="match status" value="1"/>
</dbReference>
<dbReference type="GO" id="GO:0030837">
    <property type="term" value="P:negative regulation of actin filament polymerization"/>
    <property type="evidence" value="ECO:0007669"/>
    <property type="project" value="InterPro"/>
</dbReference>
<keyword evidence="22" id="KW-1185">Reference proteome</keyword>
<feature type="domain" description="Tyrosine-protein phosphatase" evidence="18">
    <location>
        <begin position="224"/>
        <end position="365"/>
    </location>
</feature>
<dbReference type="Pfam" id="PF08766">
    <property type="entry name" value="DEK_C"/>
    <property type="match status" value="1"/>
</dbReference>
<dbReference type="InterPro" id="IPR020422">
    <property type="entry name" value="TYR_PHOSPHATASE_DUAL_dom"/>
</dbReference>
<evidence type="ECO:0000256" key="4">
    <source>
        <dbReference type="ARBA" id="ARBA00009580"/>
    </source>
</evidence>
<evidence type="ECO:0000256" key="5">
    <source>
        <dbReference type="ARBA" id="ARBA00013081"/>
    </source>
</evidence>
<evidence type="ECO:0000256" key="2">
    <source>
        <dbReference type="ARBA" id="ARBA00004245"/>
    </source>
</evidence>
<keyword evidence="10" id="KW-0007">Acetylation</keyword>
<evidence type="ECO:0000256" key="8">
    <source>
        <dbReference type="ARBA" id="ARBA00022801"/>
    </source>
</evidence>
<feature type="compositionally biased region" description="Acidic residues" evidence="17">
    <location>
        <begin position="413"/>
        <end position="422"/>
    </location>
</feature>
<keyword evidence="6" id="KW-0963">Cytoplasm</keyword>
<dbReference type="FunFam" id="1.10.10.60:FF:000423">
    <property type="entry name" value="Slingshot protein phosphatase 1a"/>
    <property type="match status" value="1"/>
</dbReference>
<keyword evidence="12" id="KW-0206">Cytoskeleton</keyword>
<dbReference type="FunFam" id="3.90.190.10:FF:000004">
    <property type="entry name" value="Protein phosphatase Slingshot homolog 2"/>
    <property type="match status" value="1"/>
</dbReference>
<reference evidence="21" key="2">
    <citation type="submission" date="2025-09" db="UniProtKB">
        <authorList>
            <consortium name="Ensembl"/>
        </authorList>
    </citation>
    <scope>IDENTIFICATION</scope>
</reference>
<dbReference type="AlphaFoldDB" id="A0A671QQ01"/>
<evidence type="ECO:0000259" key="20">
    <source>
        <dbReference type="PROSITE" id="PS51998"/>
    </source>
</evidence>
<evidence type="ECO:0000256" key="16">
    <source>
        <dbReference type="ARBA" id="ARBA00076772"/>
    </source>
</evidence>
<keyword evidence="8" id="KW-0378">Hydrolase</keyword>
<dbReference type="PROSITE" id="PS51998">
    <property type="entry name" value="DEK_C"/>
    <property type="match status" value="1"/>
</dbReference>
<dbReference type="Gene3D" id="3.90.190.10">
    <property type="entry name" value="Protein tyrosine phosphatase superfamily"/>
    <property type="match status" value="1"/>
</dbReference>
<dbReference type="InterPro" id="IPR029021">
    <property type="entry name" value="Prot-tyrosine_phosphatase-like"/>
</dbReference>
<comment type="subcellular location">
    <subcellularLocation>
        <location evidence="3">Cleavage furrow</location>
    </subcellularLocation>
    <subcellularLocation>
        <location evidence="2">Cytoplasm</location>
        <location evidence="2">Cytoskeleton</location>
    </subcellularLocation>
    <subcellularLocation>
        <location evidence="1">Midbody</location>
    </subcellularLocation>
</comment>
<dbReference type="Proteomes" id="UP000472260">
    <property type="component" value="Unassembled WGS sequence"/>
</dbReference>
<name>A0A671QQ01_9TELE</name>
<dbReference type="InterPro" id="IPR014876">
    <property type="entry name" value="DEK_C"/>
</dbReference>
<evidence type="ECO:0000256" key="10">
    <source>
        <dbReference type="ARBA" id="ARBA00022990"/>
    </source>
</evidence>
<protein>
    <recommendedName>
        <fullName evidence="15">Protein phosphatase Slingshot homolog 1</fullName>
        <ecNumber evidence="5">3.1.3.16</ecNumber>
    </recommendedName>
    <alternativeName>
        <fullName evidence="16">SSH-like protein 1</fullName>
    </alternativeName>
</protein>
<evidence type="ECO:0000256" key="9">
    <source>
        <dbReference type="ARBA" id="ARBA00022912"/>
    </source>
</evidence>
<dbReference type="InterPro" id="IPR000387">
    <property type="entry name" value="Tyr_Pase_dom"/>
</dbReference>
<dbReference type="GO" id="GO:0030496">
    <property type="term" value="C:midbody"/>
    <property type="evidence" value="ECO:0007669"/>
    <property type="project" value="UniProtKB-SubCell"/>
</dbReference>
<evidence type="ECO:0000256" key="1">
    <source>
        <dbReference type="ARBA" id="ARBA00004214"/>
    </source>
</evidence>
<evidence type="ECO:0000256" key="11">
    <source>
        <dbReference type="ARBA" id="ARBA00023203"/>
    </source>
</evidence>
<feature type="domain" description="Tyrosine specific protein phosphatases" evidence="19">
    <location>
        <begin position="286"/>
        <end position="343"/>
    </location>
</feature>
<feature type="compositionally biased region" description="Low complexity" evidence="17">
    <location>
        <begin position="444"/>
        <end position="461"/>
    </location>
</feature>
<dbReference type="InterPro" id="IPR043587">
    <property type="entry name" value="Phosphatase_SSH-like"/>
</dbReference>
<dbReference type="Pfam" id="PF00782">
    <property type="entry name" value="DSPc"/>
    <property type="match status" value="1"/>
</dbReference>
<evidence type="ECO:0000256" key="13">
    <source>
        <dbReference type="ARBA" id="ARBA00048336"/>
    </source>
</evidence>
<gene>
    <name evidence="21" type="primary">ssh1b</name>
</gene>
<dbReference type="SMART" id="SM00195">
    <property type="entry name" value="DSPc"/>
    <property type="match status" value="1"/>
</dbReference>
<evidence type="ECO:0000256" key="14">
    <source>
        <dbReference type="ARBA" id="ARBA00056712"/>
    </source>
</evidence>
<feature type="region of interest" description="Disordered" evidence="17">
    <location>
        <begin position="413"/>
        <end position="477"/>
    </location>
</feature>
<dbReference type="GO" id="GO:0032154">
    <property type="term" value="C:cleavage furrow"/>
    <property type="evidence" value="ECO:0007669"/>
    <property type="project" value="UniProtKB-SubCell"/>
</dbReference>
<evidence type="ECO:0000256" key="6">
    <source>
        <dbReference type="ARBA" id="ARBA00022490"/>
    </source>
</evidence>
<comment type="function">
    <text evidence="14">Protein phosphatase which regulates actin filament dynamics. Dephosphorylates and activates the actin binding/depolymerizing factor cofilin, which subsequently binds to actin filaments and stimulates their disassembly. Inhibitory phosphorylation of cofilin is mediated by LIMK1, which may also be dephosphorylated and inactivated by this protein.</text>
</comment>
<dbReference type="Pfam" id="PF23040">
    <property type="entry name" value="PH_SSH1-like_1st"/>
    <property type="match status" value="1"/>
</dbReference>
<accession>A0A671QQ01</accession>
<dbReference type="GO" id="GO:0003779">
    <property type="term" value="F:actin binding"/>
    <property type="evidence" value="ECO:0007669"/>
    <property type="project" value="UniProtKB-KW"/>
</dbReference>
<comment type="catalytic activity">
    <reaction evidence="13">
        <text>O-phospho-L-threonyl-[protein] + H2O = L-threonyl-[protein] + phosphate</text>
        <dbReference type="Rhea" id="RHEA:47004"/>
        <dbReference type="Rhea" id="RHEA-COMP:11060"/>
        <dbReference type="Rhea" id="RHEA-COMP:11605"/>
        <dbReference type="ChEBI" id="CHEBI:15377"/>
        <dbReference type="ChEBI" id="CHEBI:30013"/>
        <dbReference type="ChEBI" id="CHEBI:43474"/>
        <dbReference type="ChEBI" id="CHEBI:61977"/>
        <dbReference type="EC" id="3.1.3.16"/>
    </reaction>
</comment>
<dbReference type="Ensembl" id="ENSSANT00000076835.1">
    <property type="protein sequence ID" value="ENSSANP00000072271.1"/>
    <property type="gene ID" value="ENSSANG00000036071.1"/>
</dbReference>
<evidence type="ECO:0000256" key="3">
    <source>
        <dbReference type="ARBA" id="ARBA00004626"/>
    </source>
</evidence>
<evidence type="ECO:0000259" key="19">
    <source>
        <dbReference type="PROSITE" id="PS50056"/>
    </source>
</evidence>
<evidence type="ECO:0000313" key="22">
    <source>
        <dbReference type="Proteomes" id="UP000472260"/>
    </source>
</evidence>
<evidence type="ECO:0000256" key="7">
    <source>
        <dbReference type="ARBA" id="ARBA00022553"/>
    </source>
</evidence>
<feature type="domain" description="DEK-C" evidence="20">
    <location>
        <begin position="165"/>
        <end position="220"/>
    </location>
</feature>
<dbReference type="PROSITE" id="PS00383">
    <property type="entry name" value="TYR_PHOSPHATASE_1"/>
    <property type="match status" value="1"/>
</dbReference>
<evidence type="ECO:0000313" key="21">
    <source>
        <dbReference type="Ensembl" id="ENSSANP00000072271.1"/>
    </source>
</evidence>
<dbReference type="InterPro" id="IPR016130">
    <property type="entry name" value="Tyr_Pase_AS"/>
</dbReference>
<dbReference type="InterPro" id="IPR000340">
    <property type="entry name" value="Dual-sp_phosphatase_cat-dom"/>
</dbReference>
<dbReference type="GO" id="GO:0005856">
    <property type="term" value="C:cytoskeleton"/>
    <property type="evidence" value="ECO:0007669"/>
    <property type="project" value="UniProtKB-SubCell"/>
</dbReference>
<evidence type="ECO:0000259" key="18">
    <source>
        <dbReference type="PROSITE" id="PS50054"/>
    </source>
</evidence>
<comment type="similarity">
    <text evidence="4">Belongs to the protein-tyrosine phosphatase family.</text>
</comment>
<dbReference type="PROSITE" id="PS50056">
    <property type="entry name" value="TYR_PHOSPHATASE_2"/>
    <property type="match status" value="1"/>
</dbReference>
<evidence type="ECO:0000256" key="17">
    <source>
        <dbReference type="SAM" id="MobiDB-lite"/>
    </source>
</evidence>
<dbReference type="SUPFAM" id="SSF52799">
    <property type="entry name" value="(Phosphotyrosine protein) phosphatases II"/>
    <property type="match status" value="1"/>
</dbReference>
<keyword evidence="7" id="KW-0597">Phosphoprotein</keyword>
<dbReference type="PANTHER" id="PTHR45864:SF7">
    <property type="entry name" value="PROTEIN-SERINE_THREONINE PHOSPHATASE"/>
    <property type="match status" value="1"/>
</dbReference>
<evidence type="ECO:0000256" key="15">
    <source>
        <dbReference type="ARBA" id="ARBA00067363"/>
    </source>
</evidence>
<keyword evidence="9" id="KW-0904">Protein phosphatase</keyword>
<dbReference type="Gene3D" id="1.10.10.60">
    <property type="entry name" value="Homeodomain-like"/>
    <property type="match status" value="1"/>
</dbReference>
<dbReference type="PROSITE" id="PS50054">
    <property type="entry name" value="TYR_PHOSPHATASE_DUAL"/>
    <property type="match status" value="1"/>
</dbReference>
<sequence length="477" mass="54477">MINTLRAKDRIKLVVRLESGWTDHVRYMVVVYTNGRQDTEENILLGTDFTDNDSKSCSIGMTLPIWSDTKIHLDGDGGFSVSTAGRLHVFKPVSVQAMWSALQVMHKACEVSRRYNYFPGGMALTWVGYYESCISSEQSCINEWNAMTDLETTRPDSPVMPTERERTECMIKAKLRNIMMFQDLENITSKEIRNELEQHMSCNLREYKEFIDNEMLLILGQIDKATLIFDHLYLGSEWNASNLEELQDSGVGYILNVTREIDNFFPGTFCYCNIRVYDDETTDLLAHWNETYNFIVKAKKNNSKCLVHCKMGVSRSASTVIAYAMKEYGWSLEKACTFVKQKRNIAQPNPAFMKQLAEYEGILDDRWEKDALLDDEGFPMAHLALPGEGTAAQTCSRLEPIEDMRLRLEFSTVEEEDEEEAQKEEAEMAALARGEKMPREDESLANSNRFNNENANNSNRLAGKRSCPSGFDVSMTS</sequence>
<organism evidence="21 22">
    <name type="scientific">Sinocyclocheilus anshuiensis</name>
    <dbReference type="NCBI Taxonomy" id="1608454"/>
    <lineage>
        <taxon>Eukaryota</taxon>
        <taxon>Metazoa</taxon>
        <taxon>Chordata</taxon>
        <taxon>Craniata</taxon>
        <taxon>Vertebrata</taxon>
        <taxon>Euteleostomi</taxon>
        <taxon>Actinopterygii</taxon>
        <taxon>Neopterygii</taxon>
        <taxon>Teleostei</taxon>
        <taxon>Ostariophysi</taxon>
        <taxon>Cypriniformes</taxon>
        <taxon>Cyprinidae</taxon>
        <taxon>Cyprininae</taxon>
        <taxon>Sinocyclocheilus</taxon>
    </lineage>
</organism>
<reference evidence="21" key="1">
    <citation type="submission" date="2025-08" db="UniProtKB">
        <authorList>
            <consortium name="Ensembl"/>
        </authorList>
    </citation>
    <scope>IDENTIFICATION</scope>
</reference>
<dbReference type="EC" id="3.1.3.16" evidence="5"/>
<evidence type="ECO:0000256" key="12">
    <source>
        <dbReference type="ARBA" id="ARBA00023212"/>
    </source>
</evidence>
<feature type="compositionally biased region" description="Basic and acidic residues" evidence="17">
    <location>
        <begin position="433"/>
        <end position="442"/>
    </location>
</feature>
<keyword evidence="11" id="KW-0009">Actin-binding</keyword>
<dbReference type="InterPro" id="IPR043588">
    <property type="entry name" value="SSH-N"/>
</dbReference>
<dbReference type="GO" id="GO:0004722">
    <property type="term" value="F:protein serine/threonine phosphatase activity"/>
    <property type="evidence" value="ECO:0007669"/>
    <property type="project" value="UniProtKB-EC"/>
</dbReference>
<proteinExistence type="inferred from homology"/>
<dbReference type="PANTHER" id="PTHR45864">
    <property type="entry name" value="SLINGSHOT PROTEIN PHOSPHATASE HOMOLOG"/>
    <property type="match status" value="1"/>
</dbReference>